<sequence length="279" mass="30675">MSMSFRTNVTKITLVLLSALLYIGLTTAPTPVSAAASIELNAPVKAAFDATVKAADEGNAAKLTRLYNDFSSLLAQDVTLEAQIKDTHFANEEAIGAARKRIRDIDASKLAALDEQVKQAKARYRPLFDFYANLNKQIAAAKLLKNKSLISLLRMQADAMKLPVQLARESIRAKTEAQQVAKADAARKIKAARDWLATVEPLQTQIKAHRSAASLPRSSRSPAWSNFKRVSKKADARGTLDSLQMLTTLSRQIVERQQKILALESKINEIVAETKARYA</sequence>
<protein>
    <submittedName>
        <fullName evidence="2">Uncharacterized protein</fullName>
    </submittedName>
</protein>
<evidence type="ECO:0000313" key="2">
    <source>
        <dbReference type="EMBL" id="MFC5404467.1"/>
    </source>
</evidence>
<keyword evidence="1" id="KW-0732">Signal</keyword>
<organism evidence="2 3">
    <name type="scientific">Cohnella soli</name>
    <dbReference type="NCBI Taxonomy" id="425005"/>
    <lineage>
        <taxon>Bacteria</taxon>
        <taxon>Bacillati</taxon>
        <taxon>Bacillota</taxon>
        <taxon>Bacilli</taxon>
        <taxon>Bacillales</taxon>
        <taxon>Paenibacillaceae</taxon>
        <taxon>Cohnella</taxon>
    </lineage>
</organism>
<dbReference type="Proteomes" id="UP001596113">
    <property type="component" value="Unassembled WGS sequence"/>
</dbReference>
<dbReference type="EMBL" id="JBHSMI010000028">
    <property type="protein sequence ID" value="MFC5404467.1"/>
    <property type="molecule type" value="Genomic_DNA"/>
</dbReference>
<gene>
    <name evidence="2" type="ORF">ACFPOF_17170</name>
</gene>
<reference evidence="3" key="1">
    <citation type="journal article" date="2019" name="Int. J. Syst. Evol. Microbiol.">
        <title>The Global Catalogue of Microorganisms (GCM) 10K type strain sequencing project: providing services to taxonomists for standard genome sequencing and annotation.</title>
        <authorList>
            <consortium name="The Broad Institute Genomics Platform"/>
            <consortium name="The Broad Institute Genome Sequencing Center for Infectious Disease"/>
            <person name="Wu L."/>
            <person name="Ma J."/>
        </authorList>
    </citation>
    <scope>NUCLEOTIDE SEQUENCE [LARGE SCALE GENOMIC DNA]</scope>
    <source>
        <strain evidence="3">CGMCC 1.18575</strain>
    </source>
</reference>
<dbReference type="RefSeq" id="WP_378134796.1">
    <property type="nucleotide sequence ID" value="NZ_JBHSMI010000028.1"/>
</dbReference>
<keyword evidence="3" id="KW-1185">Reference proteome</keyword>
<comment type="caution">
    <text evidence="2">The sequence shown here is derived from an EMBL/GenBank/DDBJ whole genome shotgun (WGS) entry which is preliminary data.</text>
</comment>
<accession>A0ABW0HZK2</accession>
<name>A0ABW0HZK2_9BACL</name>
<feature type="chain" id="PRO_5045888958" evidence="1">
    <location>
        <begin position="35"/>
        <end position="279"/>
    </location>
</feature>
<proteinExistence type="predicted"/>
<feature type="signal peptide" evidence="1">
    <location>
        <begin position="1"/>
        <end position="34"/>
    </location>
</feature>
<evidence type="ECO:0000313" key="3">
    <source>
        <dbReference type="Proteomes" id="UP001596113"/>
    </source>
</evidence>
<evidence type="ECO:0000256" key="1">
    <source>
        <dbReference type="SAM" id="SignalP"/>
    </source>
</evidence>